<gene>
    <name evidence="2" type="ORF">CFK39_04425</name>
</gene>
<feature type="transmembrane region" description="Helical" evidence="1">
    <location>
        <begin position="46"/>
        <end position="65"/>
    </location>
</feature>
<dbReference type="InterPro" id="IPR021385">
    <property type="entry name" value="DUF3017"/>
</dbReference>
<evidence type="ECO:0000313" key="2">
    <source>
        <dbReference type="EMBL" id="ASK65199.1"/>
    </source>
</evidence>
<dbReference type="Pfam" id="PF11222">
    <property type="entry name" value="DUF3017"/>
    <property type="match status" value="1"/>
</dbReference>
<keyword evidence="1" id="KW-1133">Transmembrane helix</keyword>
<dbReference type="EMBL" id="CP022316">
    <property type="protein sequence ID" value="ASK65199.1"/>
    <property type="molecule type" value="Genomic_DNA"/>
</dbReference>
<keyword evidence="1" id="KW-0812">Transmembrane</keyword>
<protein>
    <submittedName>
        <fullName evidence="2">DUF3017 domain-containing protein</fullName>
    </submittedName>
</protein>
<name>A0A220UAN2_9MICO</name>
<keyword evidence="1" id="KW-0472">Membrane</keyword>
<proteinExistence type="predicted"/>
<dbReference type="AlphaFoldDB" id="A0A220UAN2"/>
<dbReference type="Proteomes" id="UP000198398">
    <property type="component" value="Chromosome"/>
</dbReference>
<dbReference type="KEGG" id="brv:CFK39_04425"/>
<evidence type="ECO:0000256" key="1">
    <source>
        <dbReference type="SAM" id="Phobius"/>
    </source>
</evidence>
<feature type="transmembrane region" description="Helical" evidence="1">
    <location>
        <begin position="21"/>
        <end position="40"/>
    </location>
</feature>
<organism evidence="2 3">
    <name type="scientific">Brachybacterium avium</name>
    <dbReference type="NCBI Taxonomy" id="2017485"/>
    <lineage>
        <taxon>Bacteria</taxon>
        <taxon>Bacillati</taxon>
        <taxon>Actinomycetota</taxon>
        <taxon>Actinomycetes</taxon>
        <taxon>Micrococcales</taxon>
        <taxon>Dermabacteraceae</taxon>
        <taxon>Brachybacterium</taxon>
    </lineage>
</organism>
<keyword evidence="3" id="KW-1185">Reference proteome</keyword>
<sequence>MRNVPQRHSPFSFAAAVRRQAVLTAALCALGGVVVLGAVFSAAAAGLLLAVLLGVLGILRAVLPVRAVGALAVRSRGLDVAVLLVLAISLAVLSSSPNL</sequence>
<evidence type="ECO:0000313" key="3">
    <source>
        <dbReference type="Proteomes" id="UP000198398"/>
    </source>
</evidence>
<accession>A0A220UAN2</accession>
<feature type="transmembrane region" description="Helical" evidence="1">
    <location>
        <begin position="77"/>
        <end position="96"/>
    </location>
</feature>
<reference evidence="3" key="1">
    <citation type="submission" date="2017-07" db="EMBL/GenBank/DDBJ databases">
        <title>Brachybacterium sp. VR2415.</title>
        <authorList>
            <person name="Tak E.J."/>
            <person name="Bae J.-W."/>
        </authorList>
    </citation>
    <scope>NUCLEOTIDE SEQUENCE [LARGE SCALE GENOMIC DNA]</scope>
    <source>
        <strain evidence="3">VR2415</strain>
    </source>
</reference>